<dbReference type="InterPro" id="IPR022408">
    <property type="entry name" value="Acyl-CoA-binding_prot_CS"/>
</dbReference>
<sequence>MPSAAFETAAARAKAFTKKPTDDELLDLYGLFKQATVGDVNTTRPGMMAFEAKYKWDAWKKNEGTSQEEAEAQYIKLVEDLAKTYEA</sequence>
<dbReference type="PROSITE" id="PS00880">
    <property type="entry name" value="ACB_1"/>
    <property type="match status" value="1"/>
</dbReference>
<dbReference type="AlphaFoldDB" id="A0AAV9X2R4"/>
<protein>
    <recommendedName>
        <fullName evidence="3">ACB domain-containing protein</fullName>
    </recommendedName>
</protein>
<proteinExistence type="inferred from homology"/>
<dbReference type="PROSITE" id="PS51228">
    <property type="entry name" value="ACB_2"/>
    <property type="match status" value="1"/>
</dbReference>
<dbReference type="Gene3D" id="1.20.80.10">
    <property type="match status" value="1"/>
</dbReference>
<dbReference type="GO" id="GO:0000062">
    <property type="term" value="F:fatty-acyl-CoA binding"/>
    <property type="evidence" value="ECO:0007669"/>
    <property type="project" value="InterPro"/>
</dbReference>
<dbReference type="PANTHER" id="PTHR23310:SF62">
    <property type="entry name" value="ACYL-COA BINDING PROTEIN 1, ISOFORM A"/>
    <property type="match status" value="1"/>
</dbReference>
<dbReference type="FunFam" id="1.20.80.10:FF:000010">
    <property type="entry name" value="Acyl-CoA-binding domain-containing protein 5"/>
    <property type="match status" value="1"/>
</dbReference>
<keyword evidence="2" id="KW-0446">Lipid-binding</keyword>
<dbReference type="GO" id="GO:0006631">
    <property type="term" value="P:fatty acid metabolic process"/>
    <property type="evidence" value="ECO:0007669"/>
    <property type="project" value="TreeGrafter"/>
</dbReference>
<evidence type="ECO:0000313" key="4">
    <source>
        <dbReference type="EMBL" id="KAK6531792.1"/>
    </source>
</evidence>
<evidence type="ECO:0000256" key="2">
    <source>
        <dbReference type="ARBA" id="ARBA00023121"/>
    </source>
</evidence>
<dbReference type="InterPro" id="IPR035984">
    <property type="entry name" value="Acyl-CoA-binding_sf"/>
</dbReference>
<dbReference type="EMBL" id="JAVHJO010000012">
    <property type="protein sequence ID" value="KAK6531792.1"/>
    <property type="molecule type" value="Genomic_DNA"/>
</dbReference>
<organism evidence="4 5">
    <name type="scientific">Orbilia ellipsospora</name>
    <dbReference type="NCBI Taxonomy" id="2528407"/>
    <lineage>
        <taxon>Eukaryota</taxon>
        <taxon>Fungi</taxon>
        <taxon>Dikarya</taxon>
        <taxon>Ascomycota</taxon>
        <taxon>Pezizomycotina</taxon>
        <taxon>Orbiliomycetes</taxon>
        <taxon>Orbiliales</taxon>
        <taxon>Orbiliaceae</taxon>
        <taxon>Orbilia</taxon>
    </lineage>
</organism>
<keyword evidence="5" id="KW-1185">Reference proteome</keyword>
<name>A0AAV9X2R4_9PEZI</name>
<comment type="similarity">
    <text evidence="1">Belongs to the ACBP family.</text>
</comment>
<evidence type="ECO:0000259" key="3">
    <source>
        <dbReference type="PROSITE" id="PS51228"/>
    </source>
</evidence>
<comment type="caution">
    <text evidence="4">The sequence shown here is derived from an EMBL/GenBank/DDBJ whole genome shotgun (WGS) entry which is preliminary data.</text>
</comment>
<gene>
    <name evidence="4" type="ORF">TWF694_002958</name>
</gene>
<dbReference type="Proteomes" id="UP001365542">
    <property type="component" value="Unassembled WGS sequence"/>
</dbReference>
<dbReference type="SUPFAM" id="SSF47027">
    <property type="entry name" value="Acyl-CoA binding protein"/>
    <property type="match status" value="1"/>
</dbReference>
<accession>A0AAV9X2R4</accession>
<dbReference type="PANTHER" id="PTHR23310">
    <property type="entry name" value="ACYL-COA-BINDING PROTEIN, ACBP"/>
    <property type="match status" value="1"/>
</dbReference>
<reference evidence="4 5" key="1">
    <citation type="submission" date="2019-10" db="EMBL/GenBank/DDBJ databases">
        <authorList>
            <person name="Palmer J.M."/>
        </authorList>
    </citation>
    <scope>NUCLEOTIDE SEQUENCE [LARGE SCALE GENOMIC DNA]</scope>
    <source>
        <strain evidence="4 5">TWF694</strain>
    </source>
</reference>
<feature type="domain" description="ACB" evidence="3">
    <location>
        <begin position="2"/>
        <end position="87"/>
    </location>
</feature>
<evidence type="ECO:0000313" key="5">
    <source>
        <dbReference type="Proteomes" id="UP001365542"/>
    </source>
</evidence>
<dbReference type="PRINTS" id="PR00689">
    <property type="entry name" value="ACOABINDINGP"/>
</dbReference>
<dbReference type="InterPro" id="IPR000582">
    <property type="entry name" value="Acyl-CoA-binding_protein"/>
</dbReference>
<dbReference type="Pfam" id="PF00887">
    <property type="entry name" value="ACBP"/>
    <property type="match status" value="1"/>
</dbReference>
<dbReference type="InterPro" id="IPR014352">
    <property type="entry name" value="FERM/acyl-CoA-bd_prot_sf"/>
</dbReference>
<evidence type="ECO:0000256" key="1">
    <source>
        <dbReference type="ARBA" id="ARBA00005567"/>
    </source>
</evidence>